<name>A0A0E2LN42_PORGN</name>
<dbReference type="RefSeq" id="WP_021665912.1">
    <property type="nucleotide sequence ID" value="NZ_KI259218.1"/>
</dbReference>
<sequence length="71" mass="7905">MEKLKPLFGKNGTKKISLRRVNFSVPTPKRKSLRATFLDTANTKISVCKLTGSRNEQASLQKAPNLLMKSS</sequence>
<protein>
    <submittedName>
        <fullName evidence="1">Uncharacterized protein</fullName>
    </submittedName>
</protein>
<proteinExistence type="predicted"/>
<comment type="caution">
    <text evidence="1">The sequence shown here is derived from an EMBL/GenBank/DDBJ whole genome shotgun (WGS) entry which is preliminary data.</text>
</comment>
<dbReference type="AlphaFoldDB" id="A0A0E2LN42"/>
<dbReference type="HOGENOM" id="CLU_2736623_0_0_10"/>
<evidence type="ECO:0000313" key="1">
    <source>
        <dbReference type="EMBL" id="ERJ64205.1"/>
    </source>
</evidence>
<accession>A0A0E2LN42</accession>
<organism evidence="1 2">
    <name type="scientific">Porphyromonas gingivalis F0570</name>
    <dbReference type="NCBI Taxonomy" id="1227271"/>
    <lineage>
        <taxon>Bacteria</taxon>
        <taxon>Pseudomonadati</taxon>
        <taxon>Bacteroidota</taxon>
        <taxon>Bacteroidia</taxon>
        <taxon>Bacteroidales</taxon>
        <taxon>Porphyromonadaceae</taxon>
        <taxon>Porphyromonas</taxon>
    </lineage>
</organism>
<evidence type="ECO:0000313" key="2">
    <source>
        <dbReference type="Proteomes" id="UP000016630"/>
    </source>
</evidence>
<reference evidence="1 2" key="1">
    <citation type="submission" date="2013-06" db="EMBL/GenBank/DDBJ databases">
        <authorList>
            <person name="Weinstock G."/>
            <person name="Sodergren E."/>
            <person name="Lobos E.A."/>
            <person name="Fulton L."/>
            <person name="Fulton R."/>
            <person name="Courtney L."/>
            <person name="Fronick C."/>
            <person name="O'Laughlin M."/>
            <person name="Godfrey J."/>
            <person name="Wilson R.M."/>
            <person name="Miner T."/>
            <person name="Farmer C."/>
            <person name="Delehaunty K."/>
            <person name="Cordes M."/>
            <person name="Minx P."/>
            <person name="Tomlinson C."/>
            <person name="Chen J."/>
            <person name="Wollam A."/>
            <person name="Pepin K.H."/>
            <person name="Bhonagiri V."/>
            <person name="Zhang X."/>
            <person name="Warren W."/>
            <person name="Mitreva M."/>
            <person name="Mardis E.R."/>
            <person name="Wilson R.K."/>
        </authorList>
    </citation>
    <scope>NUCLEOTIDE SEQUENCE [LARGE SCALE GENOMIC DNA]</scope>
    <source>
        <strain evidence="1 2">F0570</strain>
    </source>
</reference>
<dbReference type="Proteomes" id="UP000016630">
    <property type="component" value="Unassembled WGS sequence"/>
</dbReference>
<gene>
    <name evidence="1" type="ORF">HMPREF1555_01930</name>
</gene>
<dbReference type="EMBL" id="AWUW01000137">
    <property type="protein sequence ID" value="ERJ64205.1"/>
    <property type="molecule type" value="Genomic_DNA"/>
</dbReference>